<organism evidence="2">
    <name type="scientific">Perkinsus marinus (strain ATCC 50983 / TXsc)</name>
    <dbReference type="NCBI Taxonomy" id="423536"/>
    <lineage>
        <taxon>Eukaryota</taxon>
        <taxon>Sar</taxon>
        <taxon>Alveolata</taxon>
        <taxon>Perkinsozoa</taxon>
        <taxon>Perkinsea</taxon>
        <taxon>Perkinsida</taxon>
        <taxon>Perkinsidae</taxon>
        <taxon>Perkinsus</taxon>
    </lineage>
</organism>
<sequence>MASNLLNKGAGAGVLLIGTHVPINYNGFLHDVPGAVRQERHDQLAHPGLAVGDIYHQLEFYSIPAARVDRAYYIAGTTEPGLGHRGYYPFEDSFRLSTEPVSSHTELMQLARAKGLVLRVHVIVNVRQTYWVEGRNDEKVFGSRDFVDHRTLSGKGLASHSFAFECALEAEGVQQISDDAIPPGIPRMKPVSTGTNPWKIADANGVVSQGDNEGIAAVHG</sequence>
<gene>
    <name evidence="1" type="ORF">Pmar_PMAR012550</name>
</gene>
<dbReference type="RefSeq" id="XP_002787772.1">
    <property type="nucleotide sequence ID" value="XM_002787726.1"/>
</dbReference>
<dbReference type="Proteomes" id="UP000007800">
    <property type="component" value="Unassembled WGS sequence"/>
</dbReference>
<dbReference type="InParanoid" id="C5K7N3"/>
<name>C5K7N3_PERM5</name>
<keyword evidence="2" id="KW-1185">Reference proteome</keyword>
<dbReference type="GeneID" id="9039829"/>
<evidence type="ECO:0000313" key="1">
    <source>
        <dbReference type="EMBL" id="EER19568.1"/>
    </source>
</evidence>
<dbReference type="AlphaFoldDB" id="C5K7N3"/>
<reference evidence="1 2" key="1">
    <citation type="submission" date="2008-07" db="EMBL/GenBank/DDBJ databases">
        <authorList>
            <person name="El-Sayed N."/>
            <person name="Caler E."/>
            <person name="Inman J."/>
            <person name="Amedeo P."/>
            <person name="Hass B."/>
            <person name="Wortman J."/>
        </authorList>
    </citation>
    <scope>NUCLEOTIDE SEQUENCE [LARGE SCALE GENOMIC DNA]</scope>
    <source>
        <strain evidence="2">ATCC 50983 / TXsc</strain>
    </source>
</reference>
<protein>
    <submittedName>
        <fullName evidence="1">Uncharacterized protein</fullName>
    </submittedName>
</protein>
<proteinExistence type="predicted"/>
<evidence type="ECO:0000313" key="2">
    <source>
        <dbReference type="Proteomes" id="UP000007800"/>
    </source>
</evidence>
<dbReference type="OrthoDB" id="10445713at2759"/>
<dbReference type="EMBL" id="GG671079">
    <property type="protein sequence ID" value="EER19568.1"/>
    <property type="molecule type" value="Genomic_DNA"/>
</dbReference>
<accession>C5K7N3</accession>